<name>A0AAN7QBA2_TRANT</name>
<protein>
    <submittedName>
        <fullName evidence="2">Uncharacterized protein</fullName>
    </submittedName>
</protein>
<dbReference type="EMBL" id="JAXQNO010000024">
    <property type="protein sequence ID" value="KAK4762754.1"/>
    <property type="molecule type" value="Genomic_DNA"/>
</dbReference>
<organism evidence="2 3">
    <name type="scientific">Trapa natans</name>
    <name type="common">Water chestnut</name>
    <dbReference type="NCBI Taxonomy" id="22666"/>
    <lineage>
        <taxon>Eukaryota</taxon>
        <taxon>Viridiplantae</taxon>
        <taxon>Streptophyta</taxon>
        <taxon>Embryophyta</taxon>
        <taxon>Tracheophyta</taxon>
        <taxon>Spermatophyta</taxon>
        <taxon>Magnoliopsida</taxon>
        <taxon>eudicotyledons</taxon>
        <taxon>Gunneridae</taxon>
        <taxon>Pentapetalae</taxon>
        <taxon>rosids</taxon>
        <taxon>malvids</taxon>
        <taxon>Myrtales</taxon>
        <taxon>Lythraceae</taxon>
        <taxon>Trapa</taxon>
    </lineage>
</organism>
<dbReference type="AlphaFoldDB" id="A0AAN7QBA2"/>
<keyword evidence="3" id="KW-1185">Reference proteome</keyword>
<dbReference type="GO" id="GO:0009787">
    <property type="term" value="P:regulation of abscisic acid-activated signaling pathway"/>
    <property type="evidence" value="ECO:0007669"/>
    <property type="project" value="InterPro"/>
</dbReference>
<evidence type="ECO:0000256" key="1">
    <source>
        <dbReference type="SAM" id="MobiDB-lite"/>
    </source>
</evidence>
<dbReference type="PANTHER" id="PTHR35474">
    <property type="entry name" value="ATP PHOSPHORIBOSYLTRANSFERASE REGULATORY SUBUNIT"/>
    <property type="match status" value="1"/>
</dbReference>
<sequence>MSSTLLHLVTIATPITSLCRFNYSPPFGLSSSHQETRFPQRDDQKRNGPVDRVCCSGSRVSRVYGGPTEEEAAASAAASFFGGYDLAKEGESDDEEGGEDDDAESSFDLLIRFLQSMFGKVARQAKRASRSVLPPVIPQQLVGLLFYLKDLLLSPSAARNV</sequence>
<reference evidence="2 3" key="1">
    <citation type="journal article" date="2023" name="Hortic Res">
        <title>Pangenome of water caltrop reveals structural variations and asymmetric subgenome divergence after allopolyploidization.</title>
        <authorList>
            <person name="Zhang X."/>
            <person name="Chen Y."/>
            <person name="Wang L."/>
            <person name="Yuan Y."/>
            <person name="Fang M."/>
            <person name="Shi L."/>
            <person name="Lu R."/>
            <person name="Comes H.P."/>
            <person name="Ma Y."/>
            <person name="Chen Y."/>
            <person name="Huang G."/>
            <person name="Zhou Y."/>
            <person name="Zheng Z."/>
            <person name="Qiu Y."/>
        </authorList>
    </citation>
    <scope>NUCLEOTIDE SEQUENCE [LARGE SCALE GENOMIC DNA]</scope>
    <source>
        <strain evidence="2">F231</strain>
    </source>
</reference>
<dbReference type="GO" id="GO:0010100">
    <property type="term" value="P:negative regulation of photomorphogenesis"/>
    <property type="evidence" value="ECO:0007669"/>
    <property type="project" value="InterPro"/>
</dbReference>
<dbReference type="InterPro" id="IPR039324">
    <property type="entry name" value="SHW1"/>
</dbReference>
<comment type="caution">
    <text evidence="2">The sequence shown here is derived from an EMBL/GenBank/DDBJ whole genome shotgun (WGS) entry which is preliminary data.</text>
</comment>
<feature type="compositionally biased region" description="Basic and acidic residues" evidence="1">
    <location>
        <begin position="34"/>
        <end position="49"/>
    </location>
</feature>
<feature type="region of interest" description="Disordered" evidence="1">
    <location>
        <begin position="30"/>
        <end position="53"/>
    </location>
</feature>
<dbReference type="Proteomes" id="UP001346149">
    <property type="component" value="Unassembled WGS sequence"/>
</dbReference>
<gene>
    <name evidence="2" type="ORF">SAY86_008522</name>
</gene>
<evidence type="ECO:0000313" key="2">
    <source>
        <dbReference type="EMBL" id="KAK4762754.1"/>
    </source>
</evidence>
<accession>A0AAN7QBA2</accession>
<evidence type="ECO:0000313" key="3">
    <source>
        <dbReference type="Proteomes" id="UP001346149"/>
    </source>
</evidence>
<dbReference type="PANTHER" id="PTHR35474:SF3">
    <property type="entry name" value="PROTEIN SHORT HYPOCOTYL IN WHITE LIGHT 1"/>
    <property type="match status" value="1"/>
</dbReference>
<proteinExistence type="predicted"/>